<sequence length="108" mass="13064">MTFFEKIVGSLDEKREYKEMQKRAKQLPEEYYEVYKAIQKYMFTTGMADWRVFYEIIELLELAELDGRSIKDVVGDDVAAFCDELTADKRSDWKEKYRQQLNNHFKNR</sequence>
<dbReference type="AlphaFoldDB" id="A0A562J3M9"/>
<evidence type="ECO:0000313" key="1">
    <source>
        <dbReference type="EMBL" id="TWH77851.1"/>
    </source>
</evidence>
<organism evidence="1 2">
    <name type="scientific">Cytobacillus oceanisediminis</name>
    <dbReference type="NCBI Taxonomy" id="665099"/>
    <lineage>
        <taxon>Bacteria</taxon>
        <taxon>Bacillati</taxon>
        <taxon>Bacillota</taxon>
        <taxon>Bacilli</taxon>
        <taxon>Bacillales</taxon>
        <taxon>Bacillaceae</taxon>
        <taxon>Cytobacillus</taxon>
    </lineage>
</organism>
<keyword evidence="2" id="KW-1185">Reference proteome</keyword>
<dbReference type="Gene3D" id="1.10.1900.10">
    <property type="entry name" value="c-terminal domain of poly(a) binding protein"/>
    <property type="match status" value="1"/>
</dbReference>
<dbReference type="GeneID" id="65406606"/>
<dbReference type="EMBL" id="VLKI01000037">
    <property type="protein sequence ID" value="TWH77851.1"/>
    <property type="molecule type" value="Genomic_DNA"/>
</dbReference>
<dbReference type="InterPro" id="IPR008316">
    <property type="entry name" value="UCP029876"/>
</dbReference>
<proteinExistence type="predicted"/>
<dbReference type="Proteomes" id="UP000318667">
    <property type="component" value="Unassembled WGS sequence"/>
</dbReference>
<evidence type="ECO:0000313" key="2">
    <source>
        <dbReference type="Proteomes" id="UP000318667"/>
    </source>
</evidence>
<dbReference type="RefSeq" id="WP_144546819.1">
    <property type="nucleotide sequence ID" value="NZ_CBCSDC010000074.1"/>
</dbReference>
<dbReference type="SUPFAM" id="SSF158560">
    <property type="entry name" value="BH3980-like"/>
    <property type="match status" value="1"/>
</dbReference>
<comment type="caution">
    <text evidence="1">The sequence shown here is derived from an EMBL/GenBank/DDBJ whole genome shotgun (WGS) entry which is preliminary data.</text>
</comment>
<dbReference type="Pfam" id="PF06304">
    <property type="entry name" value="DUF1048"/>
    <property type="match status" value="1"/>
</dbReference>
<accession>A0A562J3M9</accession>
<dbReference type="GO" id="GO:0003677">
    <property type="term" value="F:DNA binding"/>
    <property type="evidence" value="ECO:0007669"/>
    <property type="project" value="UniProtKB-KW"/>
</dbReference>
<keyword evidence="1" id="KW-0238">DNA-binding</keyword>
<dbReference type="OrthoDB" id="2087617at2"/>
<protein>
    <submittedName>
        <fullName evidence="1">DNA-binding ferritin-like protein (Dps family)</fullName>
    </submittedName>
</protein>
<name>A0A562J3M9_9BACI</name>
<reference evidence="1 2" key="1">
    <citation type="journal article" date="2015" name="Stand. Genomic Sci.">
        <title>Genomic Encyclopedia of Bacterial and Archaeal Type Strains, Phase III: the genomes of soil and plant-associated and newly described type strains.</title>
        <authorList>
            <person name="Whitman W.B."/>
            <person name="Woyke T."/>
            <person name="Klenk H.P."/>
            <person name="Zhou Y."/>
            <person name="Lilburn T.G."/>
            <person name="Beck B.J."/>
            <person name="De Vos P."/>
            <person name="Vandamme P."/>
            <person name="Eisen J.A."/>
            <person name="Garrity G."/>
            <person name="Hugenholtz P."/>
            <person name="Kyrpides N.C."/>
        </authorList>
    </citation>
    <scope>NUCLEOTIDE SEQUENCE [LARGE SCALE GENOMIC DNA]</scope>
    <source>
        <strain evidence="1 2">CGMCC 1.10115</strain>
    </source>
</reference>
<gene>
    <name evidence="1" type="ORF">IQ19_05556</name>
</gene>